<dbReference type="SUPFAM" id="SSF53218">
    <property type="entry name" value="Molybdenum cofactor biosynthesis proteins"/>
    <property type="match status" value="1"/>
</dbReference>
<dbReference type="InterPro" id="IPR036425">
    <property type="entry name" value="MoaB/Mog-like_dom_sf"/>
</dbReference>
<accession>A0A0F9M221</accession>
<evidence type="ECO:0000259" key="1">
    <source>
        <dbReference type="SMART" id="SM00852"/>
    </source>
</evidence>
<dbReference type="InterPro" id="IPR012245">
    <property type="entry name" value="MoaB"/>
</dbReference>
<dbReference type="Gene3D" id="3.40.980.10">
    <property type="entry name" value="MoaB/Mog-like domain"/>
    <property type="match status" value="1"/>
</dbReference>
<dbReference type="Pfam" id="PF00994">
    <property type="entry name" value="MoCF_biosynth"/>
    <property type="match status" value="1"/>
</dbReference>
<evidence type="ECO:0000313" key="2">
    <source>
        <dbReference type="EMBL" id="KKM63287.1"/>
    </source>
</evidence>
<dbReference type="InterPro" id="IPR001453">
    <property type="entry name" value="MoaB/Mog_dom"/>
</dbReference>
<dbReference type="GO" id="GO:0005829">
    <property type="term" value="C:cytosol"/>
    <property type="evidence" value="ECO:0007669"/>
    <property type="project" value="TreeGrafter"/>
</dbReference>
<proteinExistence type="predicted"/>
<dbReference type="PANTHER" id="PTHR43232:SF2">
    <property type="entry name" value="MOLYBDENUM COFACTOR BIOSYNTHESIS PROTEIN B"/>
    <property type="match status" value="1"/>
</dbReference>
<comment type="caution">
    <text evidence="2">The sequence shown here is derived from an EMBL/GenBank/DDBJ whole genome shotgun (WGS) entry which is preliminary data.</text>
</comment>
<organism evidence="2">
    <name type="scientific">marine sediment metagenome</name>
    <dbReference type="NCBI Taxonomy" id="412755"/>
    <lineage>
        <taxon>unclassified sequences</taxon>
        <taxon>metagenomes</taxon>
        <taxon>ecological metagenomes</taxon>
    </lineage>
</organism>
<name>A0A0F9M221_9ZZZZ</name>
<dbReference type="PIRSF" id="PIRSF006443">
    <property type="entry name" value="MoaB"/>
    <property type="match status" value="1"/>
</dbReference>
<protein>
    <recommendedName>
        <fullName evidence="1">MoaB/Mog domain-containing protein</fullName>
    </recommendedName>
</protein>
<dbReference type="CDD" id="cd00886">
    <property type="entry name" value="MogA_MoaB"/>
    <property type="match status" value="1"/>
</dbReference>
<dbReference type="GO" id="GO:0006777">
    <property type="term" value="P:Mo-molybdopterin cofactor biosynthetic process"/>
    <property type="evidence" value="ECO:0007669"/>
    <property type="project" value="InterPro"/>
</dbReference>
<reference evidence="2" key="1">
    <citation type="journal article" date="2015" name="Nature">
        <title>Complex archaea that bridge the gap between prokaryotes and eukaryotes.</title>
        <authorList>
            <person name="Spang A."/>
            <person name="Saw J.H."/>
            <person name="Jorgensen S.L."/>
            <person name="Zaremba-Niedzwiedzka K."/>
            <person name="Martijn J."/>
            <person name="Lind A.E."/>
            <person name="van Eijk R."/>
            <person name="Schleper C."/>
            <person name="Guy L."/>
            <person name="Ettema T.J."/>
        </authorList>
    </citation>
    <scope>NUCLEOTIDE SEQUENCE</scope>
</reference>
<dbReference type="AlphaFoldDB" id="A0A0F9M221"/>
<dbReference type="EMBL" id="LAZR01011128">
    <property type="protein sequence ID" value="KKM63287.1"/>
    <property type="molecule type" value="Genomic_DNA"/>
</dbReference>
<feature type="domain" description="MoaB/Mog" evidence="1">
    <location>
        <begin position="22"/>
        <end position="178"/>
    </location>
</feature>
<dbReference type="NCBIfam" id="TIGR00177">
    <property type="entry name" value="molyb_syn"/>
    <property type="match status" value="1"/>
</dbReference>
<dbReference type="SMART" id="SM00852">
    <property type="entry name" value="MoCF_biosynth"/>
    <property type="match status" value="1"/>
</dbReference>
<sequence>MKKDIKVHEEHKNKAPKEINLAVIVVSTSRFKELKSKSKISDNTIPLVKELLKNESSISLNFAEIIPDSEDYLNNILTKVMKDKAIDAIIFSGGTGLSLKDITYENIEPRLEKKFSGFGEIFRNLSYNEIGSSAMLSRAVAGILRSKKKNKAVFLLPGSPAAVKLALNALIIPEIGHILYMINKEK</sequence>
<dbReference type="PANTHER" id="PTHR43232">
    <property type="entry name" value="MOLYBDENUM COFACTOR BIOSYNTHESIS PROTEIN B"/>
    <property type="match status" value="1"/>
</dbReference>
<gene>
    <name evidence="2" type="ORF">LCGC14_1513010</name>
</gene>